<dbReference type="Pfam" id="PF13479">
    <property type="entry name" value="AAA_24"/>
    <property type="match status" value="1"/>
</dbReference>
<proteinExistence type="predicted"/>
<name>A0A0F9MP20_9ZZZZ</name>
<reference evidence="2" key="1">
    <citation type="journal article" date="2015" name="Nature">
        <title>Complex archaea that bridge the gap between prokaryotes and eukaryotes.</title>
        <authorList>
            <person name="Spang A."/>
            <person name="Saw J.H."/>
            <person name="Jorgensen S.L."/>
            <person name="Zaremba-Niedzwiedzka K."/>
            <person name="Martijn J."/>
            <person name="Lind A.E."/>
            <person name="van Eijk R."/>
            <person name="Schleper C."/>
            <person name="Guy L."/>
            <person name="Ettema T.J."/>
        </authorList>
    </citation>
    <scope>NUCLEOTIDE SEQUENCE</scope>
</reference>
<sequence>MNQPPAPPPAPVMGQAPTSPFDLSSQVSSAGSGLPARIIFHAVEGFGKTSFAAYAPDPIFLVTSVDTGLLTLIDASQLPQIPHTAKPLESWLDCMAFISALRQQEHAYKTLVIDPLNALEIFCHQYITDNDYDGSRDKFLAYHKGYSAAIPVWREFLWELDQLRRDKKMRIICTCHTSIVPFKNPSGEDYDRFAPRLHKVTWGETLAWADMVLFGNYNTATKTDGSSTKANTNIPLTRSLYTVRNAAWDAKNRYGLPESFMLPNDPAAMFSTFQAQFPKQPTRTKEGK</sequence>
<dbReference type="EMBL" id="LAZR01009729">
    <property type="protein sequence ID" value="KKM70912.1"/>
    <property type="molecule type" value="Genomic_DNA"/>
</dbReference>
<evidence type="ECO:0008006" key="3">
    <source>
        <dbReference type="Google" id="ProtNLM"/>
    </source>
</evidence>
<accession>A0A0F9MP20</accession>
<comment type="caution">
    <text evidence="2">The sequence shown here is derived from an EMBL/GenBank/DDBJ whole genome shotgun (WGS) entry which is preliminary data.</text>
</comment>
<protein>
    <recommendedName>
        <fullName evidence="3">Phage protein</fullName>
    </recommendedName>
</protein>
<gene>
    <name evidence="2" type="ORF">LCGC14_1435990</name>
</gene>
<feature type="compositionally biased region" description="Pro residues" evidence="1">
    <location>
        <begin position="1"/>
        <end position="11"/>
    </location>
</feature>
<feature type="compositionally biased region" description="Polar residues" evidence="1">
    <location>
        <begin position="16"/>
        <end position="27"/>
    </location>
</feature>
<evidence type="ECO:0000313" key="2">
    <source>
        <dbReference type="EMBL" id="KKM70912.1"/>
    </source>
</evidence>
<evidence type="ECO:0000256" key="1">
    <source>
        <dbReference type="SAM" id="MobiDB-lite"/>
    </source>
</evidence>
<feature type="region of interest" description="Disordered" evidence="1">
    <location>
        <begin position="1"/>
        <end position="27"/>
    </location>
</feature>
<dbReference type="AlphaFoldDB" id="A0A0F9MP20"/>
<organism evidence="2">
    <name type="scientific">marine sediment metagenome</name>
    <dbReference type="NCBI Taxonomy" id="412755"/>
    <lineage>
        <taxon>unclassified sequences</taxon>
        <taxon>metagenomes</taxon>
        <taxon>ecological metagenomes</taxon>
    </lineage>
</organism>